<evidence type="ECO:0000313" key="2">
    <source>
        <dbReference type="EMBL" id="AFL83433.1"/>
    </source>
</evidence>
<keyword evidence="3" id="KW-1185">Reference proteome</keyword>
<dbReference type="PROSITE" id="PS51257">
    <property type="entry name" value="PROKAR_LIPOPROTEIN"/>
    <property type="match status" value="1"/>
</dbReference>
<evidence type="ECO:0000256" key="1">
    <source>
        <dbReference type="SAM" id="SignalP"/>
    </source>
</evidence>
<dbReference type="Proteomes" id="UP000006050">
    <property type="component" value="Chromosome"/>
</dbReference>
<dbReference type="AlphaFoldDB" id="I3Z2G5"/>
<feature type="signal peptide" evidence="1">
    <location>
        <begin position="1"/>
        <end position="28"/>
    </location>
</feature>
<dbReference type="EMBL" id="CP003281">
    <property type="protein sequence ID" value="AFL83433.1"/>
    <property type="molecule type" value="Genomic_DNA"/>
</dbReference>
<sequence>MFKKLKFILTSTLLIACFALLSSESVMADCNPGHYSTGNQDFGGPNGKWELVCDEAHDAVCCVSHPDEEEEETLN</sequence>
<evidence type="ECO:0000313" key="3">
    <source>
        <dbReference type="Proteomes" id="UP000006050"/>
    </source>
</evidence>
<reference evidence="3" key="1">
    <citation type="submission" date="2012-06" db="EMBL/GenBank/DDBJ databases">
        <title>The complete genome of Belliella baltica DSM 15883.</title>
        <authorList>
            <person name="Lucas S."/>
            <person name="Copeland A."/>
            <person name="Lapidus A."/>
            <person name="Goodwin L."/>
            <person name="Pitluck S."/>
            <person name="Peters L."/>
            <person name="Mikhailova N."/>
            <person name="Davenport K."/>
            <person name="Kyrpides N."/>
            <person name="Mavromatis K."/>
            <person name="Pagani I."/>
            <person name="Ivanova N."/>
            <person name="Ovchinnikova G."/>
            <person name="Zeytun A."/>
            <person name="Detter J.C."/>
            <person name="Han C."/>
            <person name="Land M."/>
            <person name="Hauser L."/>
            <person name="Markowitz V."/>
            <person name="Cheng J.-F."/>
            <person name="Hugenholtz P."/>
            <person name="Woyke T."/>
            <person name="Wu D."/>
            <person name="Tindall B."/>
            <person name="Pomrenke H."/>
            <person name="Brambilla E."/>
            <person name="Klenk H.-P."/>
            <person name="Eisen J.A."/>
        </authorList>
    </citation>
    <scope>NUCLEOTIDE SEQUENCE [LARGE SCALE GENOMIC DNA]</scope>
    <source>
        <strain evidence="3">DSM 15883 / CIP 108006 / LMG 21964 / BA134</strain>
    </source>
</reference>
<evidence type="ECO:0008006" key="4">
    <source>
        <dbReference type="Google" id="ProtNLM"/>
    </source>
</evidence>
<proteinExistence type="predicted"/>
<keyword evidence="1" id="KW-0732">Signal</keyword>
<dbReference type="KEGG" id="bbd:Belba_0783"/>
<gene>
    <name evidence="2" type="ordered locus">Belba_0783</name>
</gene>
<dbReference type="RefSeq" id="WP_014771441.1">
    <property type="nucleotide sequence ID" value="NC_018010.1"/>
</dbReference>
<organism evidence="2 3">
    <name type="scientific">Belliella baltica (strain DSM 15883 / CIP 108006 / LMG 21964 / BA134)</name>
    <dbReference type="NCBI Taxonomy" id="866536"/>
    <lineage>
        <taxon>Bacteria</taxon>
        <taxon>Pseudomonadati</taxon>
        <taxon>Bacteroidota</taxon>
        <taxon>Cytophagia</taxon>
        <taxon>Cytophagales</taxon>
        <taxon>Cyclobacteriaceae</taxon>
        <taxon>Belliella</taxon>
    </lineage>
</organism>
<name>I3Z2G5_BELBD</name>
<accession>I3Z2G5</accession>
<protein>
    <recommendedName>
        <fullName evidence="4">Secreted protein</fullName>
    </recommendedName>
</protein>
<dbReference type="HOGENOM" id="CLU_2663663_0_0_10"/>
<feature type="chain" id="PRO_5003683347" description="Secreted protein" evidence="1">
    <location>
        <begin position="29"/>
        <end position="75"/>
    </location>
</feature>